<gene>
    <name evidence="1" type="ORF">NDU88_007860</name>
</gene>
<reference evidence="1" key="1">
    <citation type="journal article" date="2022" name="bioRxiv">
        <title>Sequencing and chromosome-scale assembly of the giantPleurodeles waltlgenome.</title>
        <authorList>
            <person name="Brown T."/>
            <person name="Elewa A."/>
            <person name="Iarovenko S."/>
            <person name="Subramanian E."/>
            <person name="Araus A.J."/>
            <person name="Petzold A."/>
            <person name="Susuki M."/>
            <person name="Suzuki K.-i.T."/>
            <person name="Hayashi T."/>
            <person name="Toyoda A."/>
            <person name="Oliveira C."/>
            <person name="Osipova E."/>
            <person name="Leigh N.D."/>
            <person name="Simon A."/>
            <person name="Yun M.H."/>
        </authorList>
    </citation>
    <scope>NUCLEOTIDE SEQUENCE</scope>
    <source>
        <strain evidence="1">20211129_DDA</strain>
        <tissue evidence="1">Liver</tissue>
    </source>
</reference>
<name>A0AAV7SU13_PLEWA</name>
<dbReference type="EMBL" id="JANPWB010000008">
    <property type="protein sequence ID" value="KAJ1167469.1"/>
    <property type="molecule type" value="Genomic_DNA"/>
</dbReference>
<accession>A0AAV7SU13</accession>
<organism evidence="1 2">
    <name type="scientific">Pleurodeles waltl</name>
    <name type="common">Iberian ribbed newt</name>
    <dbReference type="NCBI Taxonomy" id="8319"/>
    <lineage>
        <taxon>Eukaryota</taxon>
        <taxon>Metazoa</taxon>
        <taxon>Chordata</taxon>
        <taxon>Craniata</taxon>
        <taxon>Vertebrata</taxon>
        <taxon>Euteleostomi</taxon>
        <taxon>Amphibia</taxon>
        <taxon>Batrachia</taxon>
        <taxon>Caudata</taxon>
        <taxon>Salamandroidea</taxon>
        <taxon>Salamandridae</taxon>
        <taxon>Pleurodelinae</taxon>
        <taxon>Pleurodeles</taxon>
    </lineage>
</organism>
<protein>
    <submittedName>
        <fullName evidence="1">Uncharacterized protein</fullName>
    </submittedName>
</protein>
<keyword evidence="2" id="KW-1185">Reference proteome</keyword>
<comment type="caution">
    <text evidence="1">The sequence shown here is derived from an EMBL/GenBank/DDBJ whole genome shotgun (WGS) entry which is preliminary data.</text>
</comment>
<dbReference type="AlphaFoldDB" id="A0AAV7SU13"/>
<evidence type="ECO:0000313" key="1">
    <source>
        <dbReference type="EMBL" id="KAJ1167469.1"/>
    </source>
</evidence>
<dbReference type="Proteomes" id="UP001066276">
    <property type="component" value="Chromosome 4_2"/>
</dbReference>
<evidence type="ECO:0000313" key="2">
    <source>
        <dbReference type="Proteomes" id="UP001066276"/>
    </source>
</evidence>
<proteinExistence type="predicted"/>
<sequence length="96" mass="10175">MQISVAQCAHIQPAAVPCAASTGRGPNDDLQPGLHYGRLVTARGTALWSAPSEDVISVLAPQLVHCGRVPLQISAYPEATARDTSVSRPRLKQTFV</sequence>